<dbReference type="Pfam" id="PF17765">
    <property type="entry name" value="MLTR_LBD"/>
    <property type="match status" value="1"/>
</dbReference>
<dbReference type="Pfam" id="PF13560">
    <property type="entry name" value="HTH_31"/>
    <property type="match status" value="1"/>
</dbReference>
<dbReference type="EMBL" id="JAGSOV010000067">
    <property type="protein sequence ID" value="MCO1659550.1"/>
    <property type="molecule type" value="Genomic_DNA"/>
</dbReference>
<accession>A0ABT1A937</accession>
<dbReference type="PANTHER" id="PTHR35010:SF2">
    <property type="entry name" value="BLL4672 PROTEIN"/>
    <property type="match status" value="1"/>
</dbReference>
<dbReference type="InterPro" id="IPR010982">
    <property type="entry name" value="Lambda_DNA-bd_dom_sf"/>
</dbReference>
<name>A0ABT1A937_9PSEU</name>
<evidence type="ECO:0000259" key="2">
    <source>
        <dbReference type="PROSITE" id="PS50943"/>
    </source>
</evidence>
<dbReference type="InterPro" id="IPR041413">
    <property type="entry name" value="MLTR_LBD"/>
</dbReference>
<organism evidence="3 4">
    <name type="scientific">Pseudonocardia humida</name>
    <dbReference type="NCBI Taxonomy" id="2800819"/>
    <lineage>
        <taxon>Bacteria</taxon>
        <taxon>Bacillati</taxon>
        <taxon>Actinomycetota</taxon>
        <taxon>Actinomycetes</taxon>
        <taxon>Pseudonocardiales</taxon>
        <taxon>Pseudonocardiaceae</taxon>
        <taxon>Pseudonocardia</taxon>
    </lineage>
</organism>
<sequence>MTAPTTDPVAGNALGAFLRARREATTPAAAGLPAGPRRRTPGLRRGELAELAGVSVEYLTRLERGRDRRPSPQVLAALAAALRLGEDEHVHLIRLVKAVDGGGACAVGPARPVRPGLRALLDRLDPDPALLIDRVGTVLACTGGFRELAGPLGLLDADCIARYVLTDPRARAAFPRWDAVADEWAVRLRAAADLGDARAACLAAELALTPGTGFAARFAAATRVPRWSGRELWAHPERGEVHLGYEALEVPASEEHHLVVYRRVPGC</sequence>
<evidence type="ECO:0000313" key="4">
    <source>
        <dbReference type="Proteomes" id="UP001165283"/>
    </source>
</evidence>
<feature type="domain" description="HTH cro/C1-type" evidence="2">
    <location>
        <begin position="47"/>
        <end position="89"/>
    </location>
</feature>
<comment type="caution">
    <text evidence="3">The sequence shown here is derived from an EMBL/GenBank/DDBJ whole genome shotgun (WGS) entry which is preliminary data.</text>
</comment>
<dbReference type="Gene3D" id="1.10.260.40">
    <property type="entry name" value="lambda repressor-like DNA-binding domains"/>
    <property type="match status" value="1"/>
</dbReference>
<feature type="region of interest" description="Disordered" evidence="1">
    <location>
        <begin position="24"/>
        <end position="44"/>
    </location>
</feature>
<evidence type="ECO:0000313" key="3">
    <source>
        <dbReference type="EMBL" id="MCO1659550.1"/>
    </source>
</evidence>
<dbReference type="InterPro" id="IPR001387">
    <property type="entry name" value="Cro/C1-type_HTH"/>
</dbReference>
<keyword evidence="4" id="KW-1185">Reference proteome</keyword>
<dbReference type="SUPFAM" id="SSF47413">
    <property type="entry name" value="lambda repressor-like DNA-binding domains"/>
    <property type="match status" value="1"/>
</dbReference>
<protein>
    <submittedName>
        <fullName evidence="3">Helix-turn-helix domain-containing protein</fullName>
    </submittedName>
</protein>
<dbReference type="Gene3D" id="3.30.450.180">
    <property type="match status" value="1"/>
</dbReference>
<dbReference type="SMART" id="SM00530">
    <property type="entry name" value="HTH_XRE"/>
    <property type="match status" value="1"/>
</dbReference>
<dbReference type="PROSITE" id="PS50943">
    <property type="entry name" value="HTH_CROC1"/>
    <property type="match status" value="1"/>
</dbReference>
<gene>
    <name evidence="3" type="ORF">KDL28_31225</name>
</gene>
<feature type="compositionally biased region" description="Low complexity" evidence="1">
    <location>
        <begin position="25"/>
        <end position="35"/>
    </location>
</feature>
<dbReference type="Proteomes" id="UP001165283">
    <property type="component" value="Unassembled WGS sequence"/>
</dbReference>
<evidence type="ECO:0000256" key="1">
    <source>
        <dbReference type="SAM" id="MobiDB-lite"/>
    </source>
</evidence>
<dbReference type="RefSeq" id="WP_252444369.1">
    <property type="nucleotide sequence ID" value="NZ_JAGSOV010000067.1"/>
</dbReference>
<proteinExistence type="predicted"/>
<dbReference type="PANTHER" id="PTHR35010">
    <property type="entry name" value="BLL4672 PROTEIN-RELATED"/>
    <property type="match status" value="1"/>
</dbReference>
<dbReference type="CDD" id="cd00093">
    <property type="entry name" value="HTH_XRE"/>
    <property type="match status" value="1"/>
</dbReference>
<reference evidence="3" key="1">
    <citation type="submission" date="2021-04" db="EMBL/GenBank/DDBJ databases">
        <title>Pseudonocardia sp. nov., isolated from sandy soil of mangrove forest.</title>
        <authorList>
            <person name="Zan Z."/>
            <person name="Huang R."/>
            <person name="Liu W."/>
        </authorList>
    </citation>
    <scope>NUCLEOTIDE SEQUENCE</scope>
    <source>
        <strain evidence="3">S2-4</strain>
    </source>
</reference>